<evidence type="ECO:0000259" key="10">
    <source>
        <dbReference type="PROSITE" id="PS51846"/>
    </source>
</evidence>
<feature type="domain" description="CNNM transmembrane" evidence="10">
    <location>
        <begin position="16"/>
        <end position="203"/>
    </location>
</feature>
<organism evidence="11 12">
    <name type="scientific">Thraustotheca clavata</name>
    <dbReference type="NCBI Taxonomy" id="74557"/>
    <lineage>
        <taxon>Eukaryota</taxon>
        <taxon>Sar</taxon>
        <taxon>Stramenopiles</taxon>
        <taxon>Oomycota</taxon>
        <taxon>Saprolegniomycetes</taxon>
        <taxon>Saprolegniales</taxon>
        <taxon>Achlyaceae</taxon>
        <taxon>Thraustotheca</taxon>
    </lineage>
</organism>
<dbReference type="GO" id="GO:0016020">
    <property type="term" value="C:membrane"/>
    <property type="evidence" value="ECO:0007669"/>
    <property type="project" value="UniProtKB-SubCell"/>
</dbReference>
<keyword evidence="2 7" id="KW-0812">Transmembrane</keyword>
<name>A0A1W0A5E8_9STRA</name>
<evidence type="ECO:0000256" key="3">
    <source>
        <dbReference type="ARBA" id="ARBA00022737"/>
    </source>
</evidence>
<evidence type="ECO:0000256" key="1">
    <source>
        <dbReference type="ARBA" id="ARBA00004141"/>
    </source>
</evidence>
<keyword evidence="5 7" id="KW-0472">Membrane</keyword>
<dbReference type="PROSITE" id="PS51371">
    <property type="entry name" value="CBS"/>
    <property type="match status" value="2"/>
</dbReference>
<evidence type="ECO:0000313" key="11">
    <source>
        <dbReference type="EMBL" id="OQS05475.1"/>
    </source>
</evidence>
<feature type="transmembrane region" description="Helical" evidence="8">
    <location>
        <begin position="87"/>
        <end position="108"/>
    </location>
</feature>
<evidence type="ECO:0000256" key="5">
    <source>
        <dbReference type="ARBA" id="ARBA00023136"/>
    </source>
</evidence>
<keyword evidence="12" id="KW-1185">Reference proteome</keyword>
<keyword evidence="4 7" id="KW-1133">Transmembrane helix</keyword>
<comment type="caution">
    <text evidence="11">The sequence shown here is derived from an EMBL/GenBank/DDBJ whole genome shotgun (WGS) entry which is preliminary data.</text>
</comment>
<gene>
    <name evidence="11" type="ORF">THRCLA_02395</name>
</gene>
<feature type="domain" description="CBS" evidence="9">
    <location>
        <begin position="290"/>
        <end position="356"/>
    </location>
</feature>
<feature type="transmembrane region" description="Helical" evidence="8">
    <location>
        <begin position="143"/>
        <end position="161"/>
    </location>
</feature>
<sequence>MSGGGASSGGNTEDWTTSEWALRICAVLLLTFLAALFSGLTLGLMSLDKIGLQIVIEAGEDPHATEDEKKNARYAKKIQPIRNDGHLLLTTLLFGNVSVNSIMAIVMADMTSGVVGFLVTTVTLVIFGELIPQALCSRHALAIGARSLPIVCFFIIIMYVVTKPVAMLLDWMLGHEIGTIFTKRELGKMLEIHVNQKMLDPDETDIMKGAMHFKRKLVSTVMTPISKAYSLPVTTVLDLNTVQTIYHTGYSRIPVWGKDVNDIVGLIFVKDLIFVDPEEHTTLLNFVKVFGRGVHRVWPDSTLGDVMQAFKAGRTHLAIVHDVNNQGPGDPFYETKGIVTLEDIVEEILQDQIYDESDAIDAETFRKNRLSHRSYDAGIAHVISGKHPVKYLTKPEADALAKHLIANEPVFSTVDSQNVALDEYRLSGLILTKCPVLEFHPEDAPHPELFTEGRTTNHCTIVLEGHVTITSHNSKSEKSGLWSVLFANSLLVPDGSFEADISVDVPANTYVRCLRISHLDFQSTLYPMQIADNANVLQQRREEIKKQPSTEDIVLTIPSPKFGAPGFQSDVSTPNAPYMLTTRESI</sequence>
<evidence type="ECO:0000256" key="6">
    <source>
        <dbReference type="PROSITE-ProRule" id="PRU00703"/>
    </source>
</evidence>
<feature type="domain" description="CBS" evidence="9">
    <location>
        <begin position="222"/>
        <end position="282"/>
    </location>
</feature>
<dbReference type="Gene3D" id="3.10.580.10">
    <property type="entry name" value="CBS-domain"/>
    <property type="match status" value="1"/>
</dbReference>
<comment type="subcellular location">
    <subcellularLocation>
        <location evidence="1">Membrane</location>
        <topology evidence="1">Multi-pass membrane protein</topology>
    </subcellularLocation>
</comment>
<dbReference type="Pfam" id="PF01595">
    <property type="entry name" value="CNNM"/>
    <property type="match status" value="1"/>
</dbReference>
<keyword evidence="3" id="KW-0677">Repeat</keyword>
<dbReference type="InterPro" id="IPR000644">
    <property type="entry name" value="CBS_dom"/>
</dbReference>
<dbReference type="FunFam" id="3.10.580.10:FF:000006">
    <property type="entry name" value="DUF21 and CBS domain protein"/>
    <property type="match status" value="1"/>
</dbReference>
<dbReference type="InterPro" id="IPR046342">
    <property type="entry name" value="CBS_dom_sf"/>
</dbReference>
<dbReference type="PANTHER" id="PTHR12064:SF94">
    <property type="entry name" value="UNEXTENDED PROTEIN"/>
    <property type="match status" value="1"/>
</dbReference>
<proteinExistence type="predicted"/>
<evidence type="ECO:0000259" key="9">
    <source>
        <dbReference type="PROSITE" id="PS51371"/>
    </source>
</evidence>
<dbReference type="InterPro" id="IPR044751">
    <property type="entry name" value="Ion_transp-like_CBS"/>
</dbReference>
<dbReference type="AlphaFoldDB" id="A0A1W0A5E8"/>
<dbReference type="STRING" id="74557.A0A1W0A5E8"/>
<keyword evidence="6" id="KW-0129">CBS domain</keyword>
<dbReference type="InterPro" id="IPR045095">
    <property type="entry name" value="ACDP"/>
</dbReference>
<dbReference type="GO" id="GO:0010960">
    <property type="term" value="P:magnesium ion homeostasis"/>
    <property type="evidence" value="ECO:0007669"/>
    <property type="project" value="InterPro"/>
</dbReference>
<feature type="transmembrane region" description="Helical" evidence="8">
    <location>
        <begin position="20"/>
        <end position="44"/>
    </location>
</feature>
<dbReference type="PROSITE" id="PS51846">
    <property type="entry name" value="CNNM"/>
    <property type="match status" value="1"/>
</dbReference>
<dbReference type="PANTHER" id="PTHR12064">
    <property type="entry name" value="METAL TRANSPORTER CNNM"/>
    <property type="match status" value="1"/>
</dbReference>
<reference evidence="11 12" key="1">
    <citation type="journal article" date="2014" name="Genome Biol. Evol.">
        <title>The secreted proteins of Achlya hypogyna and Thraustotheca clavata identify the ancestral oomycete secretome and reveal gene acquisitions by horizontal gene transfer.</title>
        <authorList>
            <person name="Misner I."/>
            <person name="Blouin N."/>
            <person name="Leonard G."/>
            <person name="Richards T.A."/>
            <person name="Lane C.E."/>
        </authorList>
    </citation>
    <scope>NUCLEOTIDE SEQUENCE [LARGE SCALE GENOMIC DNA]</scope>
    <source>
        <strain evidence="11 12">ATCC 34112</strain>
    </source>
</reference>
<evidence type="ECO:0000256" key="4">
    <source>
        <dbReference type="ARBA" id="ARBA00022989"/>
    </source>
</evidence>
<dbReference type="SUPFAM" id="SSF54631">
    <property type="entry name" value="CBS-domain pair"/>
    <property type="match status" value="1"/>
</dbReference>
<evidence type="ECO:0000313" key="12">
    <source>
        <dbReference type="Proteomes" id="UP000243217"/>
    </source>
</evidence>
<accession>A0A1W0A5E8</accession>
<dbReference type="CDD" id="cd04590">
    <property type="entry name" value="CBS_pair_CorC_HlyC_assoc"/>
    <property type="match status" value="1"/>
</dbReference>
<evidence type="ECO:0000256" key="2">
    <source>
        <dbReference type="ARBA" id="ARBA00022692"/>
    </source>
</evidence>
<evidence type="ECO:0008006" key="13">
    <source>
        <dbReference type="Google" id="ProtNLM"/>
    </source>
</evidence>
<dbReference type="Pfam" id="PF00571">
    <property type="entry name" value="CBS"/>
    <property type="match status" value="1"/>
</dbReference>
<evidence type="ECO:0000256" key="8">
    <source>
        <dbReference type="SAM" id="Phobius"/>
    </source>
</evidence>
<dbReference type="EMBL" id="JNBS01000451">
    <property type="protein sequence ID" value="OQS05475.1"/>
    <property type="molecule type" value="Genomic_DNA"/>
</dbReference>
<protein>
    <recommendedName>
        <fullName evidence="13">Metal transporter</fullName>
    </recommendedName>
</protein>
<feature type="transmembrane region" description="Helical" evidence="8">
    <location>
        <begin position="114"/>
        <end position="131"/>
    </location>
</feature>
<dbReference type="Proteomes" id="UP000243217">
    <property type="component" value="Unassembled WGS sequence"/>
</dbReference>
<dbReference type="OrthoDB" id="5353557at2759"/>
<evidence type="ECO:0000256" key="7">
    <source>
        <dbReference type="PROSITE-ProRule" id="PRU01193"/>
    </source>
</evidence>
<dbReference type="InterPro" id="IPR002550">
    <property type="entry name" value="CNNM"/>
</dbReference>